<dbReference type="PROSITE" id="PS51257">
    <property type="entry name" value="PROKAR_LIPOPROTEIN"/>
    <property type="match status" value="1"/>
</dbReference>
<dbReference type="EMBL" id="JACHWP010000012">
    <property type="protein sequence ID" value="MBB3023799.1"/>
    <property type="molecule type" value="Genomic_DNA"/>
</dbReference>
<dbReference type="RefSeq" id="WP_183377127.1">
    <property type="nucleotide sequence ID" value="NZ_CBCSFZ010000054.1"/>
</dbReference>
<evidence type="ECO:0000256" key="1">
    <source>
        <dbReference type="SAM" id="MobiDB-lite"/>
    </source>
</evidence>
<evidence type="ECO:0000313" key="2">
    <source>
        <dbReference type="EMBL" id="MBB3023799.1"/>
    </source>
</evidence>
<feature type="region of interest" description="Disordered" evidence="1">
    <location>
        <begin position="32"/>
        <end position="104"/>
    </location>
</feature>
<proteinExistence type="predicted"/>
<gene>
    <name evidence="2" type="ORF">FHX50_002101</name>
</gene>
<reference evidence="2 3" key="1">
    <citation type="submission" date="2020-08" db="EMBL/GenBank/DDBJ databases">
        <title>Sequencing the genomes of 1000 actinobacteria strains.</title>
        <authorList>
            <person name="Klenk H.-P."/>
        </authorList>
    </citation>
    <scope>NUCLEOTIDE SEQUENCE [LARGE SCALE GENOMIC DNA]</scope>
    <source>
        <strain evidence="2 3">DSM 23040</strain>
    </source>
</reference>
<sequence>MTPIRSRSPFSSARRLSGITAGAGIAALLLTSCGGVTPDGEGADASSTSTDSSTSAGQDSSSDGGAPTAGADGTAASDGGTSDGGASDGGASGGTSDAGGAHGEVKGAPAVTLAQPGPTGFFTIAADDGADTLSPEELSSGIESSLPDSSGAECDGPLDLTDPSASVTCREKGAPEGKGVLTVTPMVTARADGDETGGALVTTGTPLQSELAQLVADRQDSNQLTVVSFGQGGMFGVDQEVPKADVEQIAMSALGKVGLEKDLTAVDCEGPLSQSQSATACTFTTKHGDTWQGYAFLGMTPSQDMGLTVLIPTEAFPAE</sequence>
<comment type="caution">
    <text evidence="2">The sequence shown here is derived from an EMBL/GenBank/DDBJ whole genome shotgun (WGS) entry which is preliminary data.</text>
</comment>
<evidence type="ECO:0000313" key="3">
    <source>
        <dbReference type="Proteomes" id="UP000568050"/>
    </source>
</evidence>
<evidence type="ECO:0008006" key="4">
    <source>
        <dbReference type="Google" id="ProtNLM"/>
    </source>
</evidence>
<feature type="compositionally biased region" description="Gly residues" evidence="1">
    <location>
        <begin position="81"/>
        <end position="102"/>
    </location>
</feature>
<protein>
    <recommendedName>
        <fullName evidence="4">DUF4333 domain-containing protein</fullName>
    </recommendedName>
</protein>
<feature type="compositionally biased region" description="Low complexity" evidence="1">
    <location>
        <begin position="43"/>
        <end position="80"/>
    </location>
</feature>
<dbReference type="Proteomes" id="UP000568050">
    <property type="component" value="Unassembled WGS sequence"/>
</dbReference>
<name>A0A839QYC1_9MICO</name>
<organism evidence="2 3">
    <name type="scientific">Helcobacillus massiliensis</name>
    <dbReference type="NCBI Taxonomy" id="521392"/>
    <lineage>
        <taxon>Bacteria</taxon>
        <taxon>Bacillati</taxon>
        <taxon>Actinomycetota</taxon>
        <taxon>Actinomycetes</taxon>
        <taxon>Micrococcales</taxon>
        <taxon>Dermabacteraceae</taxon>
        <taxon>Helcobacillus</taxon>
    </lineage>
</organism>
<keyword evidence="3" id="KW-1185">Reference proteome</keyword>
<accession>A0A839QYC1</accession>
<dbReference type="AlphaFoldDB" id="A0A839QYC1"/>
<feature type="region of interest" description="Disordered" evidence="1">
    <location>
        <begin position="131"/>
        <end position="156"/>
    </location>
</feature>